<comment type="caution">
    <text evidence="1">The sequence shown here is derived from an EMBL/GenBank/DDBJ whole genome shotgun (WGS) entry which is preliminary data.</text>
</comment>
<evidence type="ECO:0000313" key="2">
    <source>
        <dbReference type="Proteomes" id="UP000228949"/>
    </source>
</evidence>
<accession>A0A2M7B6G9</accession>
<proteinExistence type="predicted"/>
<reference evidence="2" key="1">
    <citation type="submission" date="2017-09" db="EMBL/GenBank/DDBJ databases">
        <title>Depth-based differentiation of microbial function through sediment-hosted aquifers and enrichment of novel symbionts in the deep terrestrial subsurface.</title>
        <authorList>
            <person name="Probst A.J."/>
            <person name="Ladd B."/>
            <person name="Jarett J.K."/>
            <person name="Geller-Mcgrath D.E."/>
            <person name="Sieber C.M.K."/>
            <person name="Emerson J.B."/>
            <person name="Anantharaman K."/>
            <person name="Thomas B.C."/>
            <person name="Malmstrom R."/>
            <person name="Stieglmeier M."/>
            <person name="Klingl A."/>
            <person name="Woyke T."/>
            <person name="Ryan C.M."/>
            <person name="Banfield J.F."/>
        </authorList>
    </citation>
    <scope>NUCLEOTIDE SEQUENCE [LARGE SCALE GENOMIC DNA]</scope>
</reference>
<protein>
    <submittedName>
        <fullName evidence="1">Uncharacterized protein</fullName>
    </submittedName>
</protein>
<sequence length="145" mass="15476">TPTVQPSLSCAKEGEQIGASGMPLKCCEGLMESNGGGPGGLGGLKICFNCGDNFCDTNYGEHKGNCPKDCMGKPVCLLDFQDISNPEKEVCCKKLKAIKIALYQDDCSITPNSAPVRIVCMYCGDGRCDQGVYLENKCNCPEDCK</sequence>
<organism evidence="1 2">
    <name type="scientific">Candidatus Wolfebacteria bacterium CG03_land_8_20_14_0_80_40_12</name>
    <dbReference type="NCBI Taxonomy" id="1975069"/>
    <lineage>
        <taxon>Bacteria</taxon>
        <taxon>Candidatus Wolfeibacteriota</taxon>
    </lineage>
</organism>
<gene>
    <name evidence="1" type="ORF">COS61_00235</name>
</gene>
<feature type="non-terminal residue" evidence="1">
    <location>
        <position position="1"/>
    </location>
</feature>
<name>A0A2M7B6G9_9BACT</name>
<dbReference type="AlphaFoldDB" id="A0A2M7B6G9"/>
<dbReference type="Proteomes" id="UP000228949">
    <property type="component" value="Unassembled WGS sequence"/>
</dbReference>
<evidence type="ECO:0000313" key="1">
    <source>
        <dbReference type="EMBL" id="PIU98649.1"/>
    </source>
</evidence>
<dbReference type="EMBL" id="PEVJ01000008">
    <property type="protein sequence ID" value="PIU98649.1"/>
    <property type="molecule type" value="Genomic_DNA"/>
</dbReference>